<organism evidence="2 3">
    <name type="scientific">Glycine soja</name>
    <name type="common">Wild soybean</name>
    <dbReference type="NCBI Taxonomy" id="3848"/>
    <lineage>
        <taxon>Eukaryota</taxon>
        <taxon>Viridiplantae</taxon>
        <taxon>Streptophyta</taxon>
        <taxon>Embryophyta</taxon>
        <taxon>Tracheophyta</taxon>
        <taxon>Spermatophyta</taxon>
        <taxon>Magnoliopsida</taxon>
        <taxon>eudicotyledons</taxon>
        <taxon>Gunneridae</taxon>
        <taxon>Pentapetalae</taxon>
        <taxon>rosids</taxon>
        <taxon>fabids</taxon>
        <taxon>Fabales</taxon>
        <taxon>Fabaceae</taxon>
        <taxon>Papilionoideae</taxon>
        <taxon>50 kb inversion clade</taxon>
        <taxon>NPAAA clade</taxon>
        <taxon>indigoferoid/millettioid clade</taxon>
        <taxon>Phaseoleae</taxon>
        <taxon>Glycine</taxon>
        <taxon>Glycine subgen. Soja</taxon>
    </lineage>
</organism>
<comment type="caution">
    <text evidence="2">The sequence shown here is derived from an EMBL/GenBank/DDBJ whole genome shotgun (WGS) entry which is preliminary data.</text>
</comment>
<feature type="compositionally biased region" description="Basic residues" evidence="1">
    <location>
        <begin position="18"/>
        <end position="29"/>
    </location>
</feature>
<dbReference type="Proteomes" id="UP000289340">
    <property type="component" value="Chromosome 8"/>
</dbReference>
<evidence type="ECO:0000256" key="1">
    <source>
        <dbReference type="SAM" id="MobiDB-lite"/>
    </source>
</evidence>
<protein>
    <submittedName>
        <fullName evidence="2">Uncharacterized protein</fullName>
    </submittedName>
</protein>
<feature type="region of interest" description="Disordered" evidence="1">
    <location>
        <begin position="1"/>
        <end position="48"/>
    </location>
</feature>
<keyword evidence="3" id="KW-1185">Reference proteome</keyword>
<evidence type="ECO:0000313" key="3">
    <source>
        <dbReference type="Proteomes" id="UP000289340"/>
    </source>
</evidence>
<reference evidence="2 3" key="1">
    <citation type="submission" date="2018-09" db="EMBL/GenBank/DDBJ databases">
        <title>A high-quality reference genome of wild soybean provides a powerful tool to mine soybean genomes.</title>
        <authorList>
            <person name="Xie M."/>
            <person name="Chung C.Y.L."/>
            <person name="Li M.-W."/>
            <person name="Wong F.-L."/>
            <person name="Chan T.-F."/>
            <person name="Lam H.-M."/>
        </authorList>
    </citation>
    <scope>NUCLEOTIDE SEQUENCE [LARGE SCALE GENOMIC DNA]</scope>
    <source>
        <strain evidence="3">cv. W05</strain>
        <tissue evidence="2">Hypocotyl of etiolated seedlings</tissue>
    </source>
</reference>
<name>A0A445J9G8_GLYSO</name>
<gene>
    <name evidence="2" type="ORF">D0Y65_019536</name>
</gene>
<dbReference type="AlphaFoldDB" id="A0A445J9G8"/>
<dbReference type="EMBL" id="QZWG01000008">
    <property type="protein sequence ID" value="RZB95125.1"/>
    <property type="molecule type" value="Genomic_DNA"/>
</dbReference>
<accession>A0A445J9G8</accession>
<proteinExistence type="predicted"/>
<evidence type="ECO:0000313" key="2">
    <source>
        <dbReference type="EMBL" id="RZB95125.1"/>
    </source>
</evidence>
<sequence>MPKSNVSKDNVVCQPCRSSKKRTIRRKTQKLPPLTNSHPRKDNSSISSLAWRRRKLLGGHCECLEKQALGFIIIGVNQNVTQNAKIQN</sequence>